<reference evidence="3" key="1">
    <citation type="journal article" date="2019" name="Int. J. Syst. Evol. Microbiol.">
        <title>The Global Catalogue of Microorganisms (GCM) 10K type strain sequencing project: providing services to taxonomists for standard genome sequencing and annotation.</title>
        <authorList>
            <consortium name="The Broad Institute Genomics Platform"/>
            <consortium name="The Broad Institute Genome Sequencing Center for Infectious Disease"/>
            <person name="Wu L."/>
            <person name="Ma J."/>
        </authorList>
    </citation>
    <scope>NUCLEOTIDE SEQUENCE [LARGE SCALE GENOMIC DNA]</scope>
    <source>
        <strain evidence="3">CGMCC 1.18439</strain>
    </source>
</reference>
<keyword evidence="3" id="KW-1185">Reference proteome</keyword>
<name>A0ABQ3K5X0_9DEIO</name>
<feature type="region of interest" description="Disordered" evidence="1">
    <location>
        <begin position="269"/>
        <end position="298"/>
    </location>
</feature>
<comment type="caution">
    <text evidence="2">The sequence shown here is derived from an EMBL/GenBank/DDBJ whole genome shotgun (WGS) entry which is preliminary data.</text>
</comment>
<dbReference type="InterPro" id="IPR013381">
    <property type="entry name" value="CRISPR-assoc_prot_Cse1"/>
</dbReference>
<accession>A0ABQ3K5X0</accession>
<dbReference type="CDD" id="cd09729">
    <property type="entry name" value="Cse1_I-E"/>
    <property type="match status" value="1"/>
</dbReference>
<gene>
    <name evidence="2" type="ORF">GCM10017783_12210</name>
</gene>
<evidence type="ECO:0000313" key="3">
    <source>
        <dbReference type="Proteomes" id="UP000632154"/>
    </source>
</evidence>
<dbReference type="Proteomes" id="UP000632154">
    <property type="component" value="Unassembled WGS sequence"/>
</dbReference>
<proteinExistence type="predicted"/>
<sequence>MKADGTQAEVSLRDTLLRPTLYRRIDAGHPLHTAALYRLHLAILHRALAGPADAKGAAEWYLHGFPADRVEAYLSRYAGRFDLFGPQPFMQMAGLNPAEVGENFRSHWTRLSTEEGSPNTTALFNVEARPGGDRSDTLTPAQAARQLLAHQSFALGGLIKRFTTSARAAPVATAALFLAEGSDLQQTLALNLTPYTPSMQAKDLPVWEQPPLSVADIQRIYAGKEPLARPAEGYASRYGWPSRSVLLLPEETPEGVRVRSIGFGAGVPLAGAGEGSGSNTDPMVTLRPSRDDKSEPYPYKLSRDRLLWRDLTALLPDPAAAVTEGKKGKVKTKPGRAPEVLLHAAEVMELAHAQAQLSLSGRPSQDEAEDWDAPLPDAHARHPVIPVQVFGQLTDQGKAFAMRQESYTLPQAFIENPDKFRNYVRQSLDDATTVGEALRRSVFVMAQELLSKGGDRSPDRADITKLADQIPATPTYWQSLETPFRAYLLELDRDPVQATRRWHAALRRSALRGWNVAEEAAGLNAAGLRAVQKSQGLLLKALGTLLGEEGGQSDPN</sequence>
<evidence type="ECO:0008006" key="4">
    <source>
        <dbReference type="Google" id="ProtNLM"/>
    </source>
</evidence>
<dbReference type="NCBIfam" id="TIGR02547">
    <property type="entry name" value="casA_cse1"/>
    <property type="match status" value="1"/>
</dbReference>
<evidence type="ECO:0000256" key="1">
    <source>
        <dbReference type="SAM" id="MobiDB-lite"/>
    </source>
</evidence>
<evidence type="ECO:0000313" key="2">
    <source>
        <dbReference type="EMBL" id="GHG01546.1"/>
    </source>
</evidence>
<dbReference type="EMBL" id="BNAL01000012">
    <property type="protein sequence ID" value="GHG01546.1"/>
    <property type="molecule type" value="Genomic_DNA"/>
</dbReference>
<organism evidence="2 3">
    <name type="scientific">Deinococcus piscis</name>
    <dbReference type="NCBI Taxonomy" id="394230"/>
    <lineage>
        <taxon>Bacteria</taxon>
        <taxon>Thermotogati</taxon>
        <taxon>Deinococcota</taxon>
        <taxon>Deinococci</taxon>
        <taxon>Deinococcales</taxon>
        <taxon>Deinococcaceae</taxon>
        <taxon>Deinococcus</taxon>
    </lineage>
</organism>
<protein>
    <recommendedName>
        <fullName evidence="4">Type I-E CRISPR-associated protein Cse1/CasA</fullName>
    </recommendedName>
</protein>
<dbReference type="Pfam" id="PF09481">
    <property type="entry name" value="CRISPR_Cse1"/>
    <property type="match status" value="1"/>
</dbReference>
<feature type="compositionally biased region" description="Basic and acidic residues" evidence="1">
    <location>
        <begin position="288"/>
        <end position="298"/>
    </location>
</feature>
<dbReference type="Gene3D" id="1.10.132.100">
    <property type="match status" value="1"/>
</dbReference>